<dbReference type="GO" id="GO:0005576">
    <property type="term" value="C:extracellular region"/>
    <property type="evidence" value="ECO:0007669"/>
    <property type="project" value="InterPro"/>
</dbReference>
<dbReference type="InterPro" id="IPR011330">
    <property type="entry name" value="Glyco_hydro/deAcase_b/a-brl"/>
</dbReference>
<dbReference type="FunFam" id="3.20.20.370:FF:000003">
    <property type="entry name" value="CLUMA_CG003232, isoform B"/>
    <property type="match status" value="1"/>
</dbReference>
<dbReference type="Pfam" id="PF00057">
    <property type="entry name" value="Ldl_recept_a"/>
    <property type="match status" value="1"/>
</dbReference>
<feature type="chain" id="PRO_5026695864" evidence="3">
    <location>
        <begin position="22"/>
        <end position="536"/>
    </location>
</feature>
<proteinExistence type="predicted"/>
<dbReference type="FunFam" id="4.10.400.10:FF:000128">
    <property type="entry name" value="Vermiform, isoform H"/>
    <property type="match status" value="1"/>
</dbReference>
<accession>A0A6J0B3Y9</accession>
<evidence type="ECO:0000313" key="6">
    <source>
        <dbReference type="RefSeq" id="XP_015509814.1"/>
    </source>
</evidence>
<dbReference type="PANTHER" id="PTHR45985:SF1">
    <property type="entry name" value="VERMIFORM, ISOFORM I"/>
    <property type="match status" value="1"/>
</dbReference>
<dbReference type="FunCoup" id="A0A6J0B3Y9">
    <property type="interactions" value="1"/>
</dbReference>
<feature type="disulfide bond" evidence="2">
    <location>
        <begin position="118"/>
        <end position="130"/>
    </location>
</feature>
<sequence length="536" mass="60820">MSPKIRLLLGALCLFAVSARAQDDEGENGEPDPEELCQDRPGDEYFRLKIDGDCRDVVRCDKASEIGVTRLALVKCPTGLAFDIERQTCDWKQNVKNCDQIEKPRKILPILKTDVPVCPEGKLSCGNGDCVEKELFCDGKPDCKDESDENACTVETDPNRAPDCDPTQCVLPDCYCSADGTRIPGNIDIQQVPQMITLTFNGAVNIDNIDLYDDVFNGRLNPNGCQIRGTFFVSHKYTNYSAVQDLHRRGHEIGVFSLTHKDDPQYWTQGSYDDWLAEMAGARLIIERFANISDGSIIGMRAPYLRVGGNKQFEMMADQFFVYDASITASLGRVPIWPYTLYFRMPHKCNGNGGNCPSRSHPVWEMVMNELDRRDDPTFDESLPGCHLVDSCSNIQSGDQFARLLRHNFNRHYNTNRAPLSLNFHASWLKSKKEYKEELIKFIDEMLARNDVYFVTMVQVIKWIQTPTELSNLRDFQNWKETCDEKGQPYCSLPNACPLTTRELPGETLRLITCMECPNNYPWLLDPTGDGFSVKK</sequence>
<keyword evidence="5" id="KW-1185">Reference proteome</keyword>
<dbReference type="CDD" id="cd10974">
    <property type="entry name" value="CE4_CDA_like_1"/>
    <property type="match status" value="1"/>
</dbReference>
<keyword evidence="1 2" id="KW-1015">Disulfide bond</keyword>
<dbReference type="InterPro" id="IPR052740">
    <property type="entry name" value="CE4"/>
</dbReference>
<keyword evidence="3" id="KW-0732">Signal</keyword>
<dbReference type="PROSITE" id="PS50068">
    <property type="entry name" value="LDLRA_2"/>
    <property type="match status" value="1"/>
</dbReference>
<dbReference type="PROSITE" id="PS50940">
    <property type="entry name" value="CHIT_BIND_II"/>
    <property type="match status" value="1"/>
</dbReference>
<dbReference type="SUPFAM" id="SSF57424">
    <property type="entry name" value="LDL receptor-like module"/>
    <property type="match status" value="1"/>
</dbReference>
<gene>
    <name evidence="6" type="primary">LOC107216985</name>
</gene>
<dbReference type="GO" id="GO:0016787">
    <property type="term" value="F:hydrolase activity"/>
    <property type="evidence" value="ECO:0007669"/>
    <property type="project" value="UniProtKB-ARBA"/>
</dbReference>
<feature type="domain" description="Chitin-binding type-2" evidence="4">
    <location>
        <begin position="34"/>
        <end position="100"/>
    </location>
</feature>
<feature type="disulfide bond" evidence="2">
    <location>
        <begin position="137"/>
        <end position="152"/>
    </location>
</feature>
<dbReference type="SMART" id="SM00192">
    <property type="entry name" value="LDLa"/>
    <property type="match status" value="1"/>
</dbReference>
<dbReference type="GO" id="GO:0008061">
    <property type="term" value="F:chitin binding"/>
    <property type="evidence" value="ECO:0007669"/>
    <property type="project" value="InterPro"/>
</dbReference>
<dbReference type="Gene3D" id="4.10.400.10">
    <property type="entry name" value="Low-density Lipoprotein Receptor"/>
    <property type="match status" value="1"/>
</dbReference>
<evidence type="ECO:0000313" key="5">
    <source>
        <dbReference type="Proteomes" id="UP000829291"/>
    </source>
</evidence>
<dbReference type="Proteomes" id="UP000829291">
    <property type="component" value="Chromosome 5"/>
</dbReference>
<evidence type="ECO:0000256" key="2">
    <source>
        <dbReference type="PROSITE-ProRule" id="PRU00124"/>
    </source>
</evidence>
<dbReference type="InterPro" id="IPR036508">
    <property type="entry name" value="Chitin-bd_dom_sf"/>
</dbReference>
<dbReference type="OrthoDB" id="504708at2759"/>
<organism evidence="6">
    <name type="scientific">Neodiprion lecontei</name>
    <name type="common">Redheaded pine sawfly</name>
    <dbReference type="NCBI Taxonomy" id="441921"/>
    <lineage>
        <taxon>Eukaryota</taxon>
        <taxon>Metazoa</taxon>
        <taxon>Ecdysozoa</taxon>
        <taxon>Arthropoda</taxon>
        <taxon>Hexapoda</taxon>
        <taxon>Insecta</taxon>
        <taxon>Pterygota</taxon>
        <taxon>Neoptera</taxon>
        <taxon>Endopterygota</taxon>
        <taxon>Hymenoptera</taxon>
        <taxon>Tenthredinoidea</taxon>
        <taxon>Diprionidae</taxon>
        <taxon>Diprioninae</taxon>
        <taxon>Neodiprion</taxon>
    </lineage>
</organism>
<evidence type="ECO:0000259" key="4">
    <source>
        <dbReference type="PROSITE" id="PS50940"/>
    </source>
</evidence>
<feature type="signal peptide" evidence="3">
    <location>
        <begin position="1"/>
        <end position="21"/>
    </location>
</feature>
<dbReference type="InterPro" id="IPR002557">
    <property type="entry name" value="Chitin-bd_dom"/>
</dbReference>
<dbReference type="AlphaFoldDB" id="A0A6J0B3Y9"/>
<dbReference type="InterPro" id="IPR036055">
    <property type="entry name" value="LDL_receptor-like_sf"/>
</dbReference>
<dbReference type="SUPFAM" id="SSF57625">
    <property type="entry name" value="Invertebrate chitin-binding proteins"/>
    <property type="match status" value="1"/>
</dbReference>
<protein>
    <submittedName>
        <fullName evidence="6">Chitin deacetylase 1 isoform X1</fullName>
    </submittedName>
</protein>
<dbReference type="InterPro" id="IPR023415">
    <property type="entry name" value="LDLR_class-A_CS"/>
</dbReference>
<dbReference type="SMART" id="SM00494">
    <property type="entry name" value="ChtBD2"/>
    <property type="match status" value="1"/>
</dbReference>
<dbReference type="Gene3D" id="2.170.140.10">
    <property type="entry name" value="Chitin binding domain"/>
    <property type="match status" value="1"/>
</dbReference>
<evidence type="ECO:0000256" key="1">
    <source>
        <dbReference type="ARBA" id="ARBA00023157"/>
    </source>
</evidence>
<dbReference type="KEGG" id="nlo:107216985"/>
<dbReference type="SUPFAM" id="SSF88713">
    <property type="entry name" value="Glycoside hydrolase/deacetylase"/>
    <property type="match status" value="1"/>
</dbReference>
<dbReference type="RefSeq" id="XP_015509814.1">
    <property type="nucleotide sequence ID" value="XM_015654328.2"/>
</dbReference>
<reference evidence="6" key="1">
    <citation type="submission" date="2025-08" db="UniProtKB">
        <authorList>
            <consortium name="RefSeq"/>
        </authorList>
    </citation>
    <scope>IDENTIFICATION</scope>
    <source>
        <tissue evidence="6">Thorax and Abdomen</tissue>
    </source>
</reference>
<dbReference type="Pfam" id="PF01607">
    <property type="entry name" value="CBM_14"/>
    <property type="match status" value="1"/>
</dbReference>
<dbReference type="Gene3D" id="3.20.20.370">
    <property type="entry name" value="Glycoside hydrolase/deacetylase"/>
    <property type="match status" value="1"/>
</dbReference>
<evidence type="ECO:0000256" key="3">
    <source>
        <dbReference type="SAM" id="SignalP"/>
    </source>
</evidence>
<dbReference type="GeneID" id="107216985"/>
<dbReference type="GO" id="GO:0005975">
    <property type="term" value="P:carbohydrate metabolic process"/>
    <property type="evidence" value="ECO:0007669"/>
    <property type="project" value="InterPro"/>
</dbReference>
<dbReference type="CDD" id="cd00112">
    <property type="entry name" value="LDLa"/>
    <property type="match status" value="1"/>
</dbReference>
<dbReference type="PROSITE" id="PS01209">
    <property type="entry name" value="LDLRA_1"/>
    <property type="match status" value="1"/>
</dbReference>
<dbReference type="CTD" id="40149"/>
<feature type="disulfide bond" evidence="2">
    <location>
        <begin position="125"/>
        <end position="143"/>
    </location>
</feature>
<dbReference type="InParanoid" id="A0A6J0B3Y9"/>
<name>A0A6J0B3Y9_NEOLC</name>
<dbReference type="PANTHER" id="PTHR45985">
    <property type="match status" value="1"/>
</dbReference>
<dbReference type="InterPro" id="IPR002172">
    <property type="entry name" value="LDrepeatLR_classA_rpt"/>
</dbReference>